<keyword evidence="3" id="KW-0489">Methyltransferase</keyword>
<dbReference type="GO" id="GO:0006364">
    <property type="term" value="P:rRNA processing"/>
    <property type="evidence" value="ECO:0007669"/>
    <property type="project" value="UniProtKB-KW"/>
</dbReference>
<organism evidence="7 8">
    <name type="scientific">Marinibactrum halimedae</name>
    <dbReference type="NCBI Taxonomy" id="1444977"/>
    <lineage>
        <taxon>Bacteria</taxon>
        <taxon>Pseudomonadati</taxon>
        <taxon>Pseudomonadota</taxon>
        <taxon>Gammaproteobacteria</taxon>
        <taxon>Cellvibrionales</taxon>
        <taxon>Cellvibrionaceae</taxon>
        <taxon>Marinibactrum</taxon>
    </lineage>
</organism>
<dbReference type="AlphaFoldDB" id="A0AA37WP71"/>
<dbReference type="InterPro" id="IPR046977">
    <property type="entry name" value="RsmC/RlmG"/>
</dbReference>
<evidence type="ECO:0000256" key="3">
    <source>
        <dbReference type="ARBA" id="ARBA00022603"/>
    </source>
</evidence>
<evidence type="ECO:0000313" key="8">
    <source>
        <dbReference type="Proteomes" id="UP001156870"/>
    </source>
</evidence>
<gene>
    <name evidence="7" type="ORF">GCM10007877_38940</name>
</gene>
<dbReference type="PANTHER" id="PTHR47816">
    <property type="entry name" value="RIBOSOMAL RNA SMALL SUBUNIT METHYLTRANSFERASE C"/>
    <property type="match status" value="1"/>
</dbReference>
<comment type="caution">
    <text evidence="7">The sequence shown here is derived from an EMBL/GenBank/DDBJ whole genome shotgun (WGS) entry which is preliminary data.</text>
</comment>
<dbReference type="RefSeq" id="WP_232594110.1">
    <property type="nucleotide sequence ID" value="NZ_BSPD01000102.1"/>
</dbReference>
<dbReference type="EMBL" id="BSPD01000102">
    <property type="protein sequence ID" value="GLS28175.1"/>
    <property type="molecule type" value="Genomic_DNA"/>
</dbReference>
<dbReference type="Proteomes" id="UP001156870">
    <property type="component" value="Unassembled WGS sequence"/>
</dbReference>
<sequence length="368" mass="40952">MTDSCIDLLLHAHATDFADASLWILDEGSAASVAALAHSANYFLTNRWDIFSNLTKVCKTQPKKQVILNDMDLSVFSTSAINSLWFRISKEKPVTNHIINQALSFLPPRGKLHLAGEKNEGIKSYFTNGKKGFGEGHIEKHGKDYLATLVKTHPNNSVHLDTKDYAQLRSIGDIHSVSQHEKTYSLVSKPGIFGWQKLDRGSEFLALALQEWLTNNANSDLSNTRILDLGCGYGYLSVIAADLGFGEIHATDNNFTAIQALQETATANALPITGWVDDCGLYNTQDKKGYDWLVCNPPFHQGFDTHTDLTEKFIHAIAQHLRPSGQAFVVVNQFIGLETRAQRYSTKPFKTVEVIKRDKSFKVVRLVG</sequence>
<evidence type="ECO:0000256" key="1">
    <source>
        <dbReference type="ARBA" id="ARBA00022490"/>
    </source>
</evidence>
<dbReference type="PROSITE" id="PS00092">
    <property type="entry name" value="N6_MTASE"/>
    <property type="match status" value="1"/>
</dbReference>
<dbReference type="InterPro" id="IPR029063">
    <property type="entry name" value="SAM-dependent_MTases_sf"/>
</dbReference>
<keyword evidence="1" id="KW-0963">Cytoplasm</keyword>
<proteinExistence type="predicted"/>
<dbReference type="GO" id="GO:0008170">
    <property type="term" value="F:N-methyltransferase activity"/>
    <property type="evidence" value="ECO:0007669"/>
    <property type="project" value="UniProtKB-ARBA"/>
</dbReference>
<dbReference type="InterPro" id="IPR002052">
    <property type="entry name" value="DNA_methylase_N6_adenine_CS"/>
</dbReference>
<dbReference type="PANTHER" id="PTHR47816:SF4">
    <property type="entry name" value="RIBOSOMAL RNA SMALL SUBUNIT METHYLTRANSFERASE C"/>
    <property type="match status" value="1"/>
</dbReference>
<dbReference type="GO" id="GO:0032259">
    <property type="term" value="P:methylation"/>
    <property type="evidence" value="ECO:0007669"/>
    <property type="project" value="UniProtKB-KW"/>
</dbReference>
<dbReference type="Gene3D" id="3.40.50.150">
    <property type="entry name" value="Vaccinia Virus protein VP39"/>
    <property type="match status" value="2"/>
</dbReference>
<dbReference type="GO" id="GO:0003676">
    <property type="term" value="F:nucleic acid binding"/>
    <property type="evidence" value="ECO:0007669"/>
    <property type="project" value="InterPro"/>
</dbReference>
<evidence type="ECO:0000313" key="7">
    <source>
        <dbReference type="EMBL" id="GLS28175.1"/>
    </source>
</evidence>
<dbReference type="InterPro" id="IPR007848">
    <property type="entry name" value="Small_mtfrase_dom"/>
</dbReference>
<protein>
    <recommendedName>
        <fullName evidence="6">Methyltransferase small domain-containing protein</fullName>
    </recommendedName>
</protein>
<keyword evidence="4" id="KW-0808">Transferase</keyword>
<dbReference type="Pfam" id="PF05175">
    <property type="entry name" value="MTS"/>
    <property type="match status" value="1"/>
</dbReference>
<feature type="domain" description="Methyltransferase small" evidence="6">
    <location>
        <begin position="184"/>
        <end position="364"/>
    </location>
</feature>
<keyword evidence="5" id="KW-0949">S-adenosyl-L-methionine</keyword>
<keyword evidence="8" id="KW-1185">Reference proteome</keyword>
<dbReference type="GO" id="GO:0008757">
    <property type="term" value="F:S-adenosylmethionine-dependent methyltransferase activity"/>
    <property type="evidence" value="ECO:0007669"/>
    <property type="project" value="InterPro"/>
</dbReference>
<dbReference type="SUPFAM" id="SSF53335">
    <property type="entry name" value="S-adenosyl-L-methionine-dependent methyltransferases"/>
    <property type="match status" value="1"/>
</dbReference>
<evidence type="ECO:0000256" key="4">
    <source>
        <dbReference type="ARBA" id="ARBA00022679"/>
    </source>
</evidence>
<name>A0AA37WP71_9GAMM</name>
<reference evidence="7 8" key="1">
    <citation type="journal article" date="2014" name="Int. J. Syst. Evol. Microbiol.">
        <title>Complete genome sequence of Corynebacterium casei LMG S-19264T (=DSM 44701T), isolated from a smear-ripened cheese.</title>
        <authorList>
            <consortium name="US DOE Joint Genome Institute (JGI-PGF)"/>
            <person name="Walter F."/>
            <person name="Albersmeier A."/>
            <person name="Kalinowski J."/>
            <person name="Ruckert C."/>
        </authorList>
    </citation>
    <scope>NUCLEOTIDE SEQUENCE [LARGE SCALE GENOMIC DNA]</scope>
    <source>
        <strain evidence="7 8">NBRC 110095</strain>
    </source>
</reference>
<evidence type="ECO:0000256" key="2">
    <source>
        <dbReference type="ARBA" id="ARBA00022552"/>
    </source>
</evidence>
<evidence type="ECO:0000259" key="6">
    <source>
        <dbReference type="Pfam" id="PF05175"/>
    </source>
</evidence>
<keyword evidence="2" id="KW-0698">rRNA processing</keyword>
<accession>A0AA37WP71</accession>
<dbReference type="CDD" id="cd02440">
    <property type="entry name" value="AdoMet_MTases"/>
    <property type="match status" value="1"/>
</dbReference>
<evidence type="ECO:0000256" key="5">
    <source>
        <dbReference type="ARBA" id="ARBA00022691"/>
    </source>
</evidence>